<feature type="domain" description="Transcriptional repressor PaaX-like central Cas2-like" evidence="1">
    <location>
        <begin position="98"/>
        <end position="161"/>
    </location>
</feature>
<dbReference type="PANTHER" id="PTHR30319:SF1">
    <property type="entry name" value="TRANSCRIPTIONAL REPRESSOR PAAX"/>
    <property type="match status" value="1"/>
</dbReference>
<dbReference type="Pfam" id="PF20803">
    <property type="entry name" value="PaaX_M"/>
    <property type="match status" value="1"/>
</dbReference>
<dbReference type="EMBL" id="MHLC01000021">
    <property type="protein sequence ID" value="OGZ01092.1"/>
    <property type="molecule type" value="Genomic_DNA"/>
</dbReference>
<evidence type="ECO:0000259" key="1">
    <source>
        <dbReference type="Pfam" id="PF20803"/>
    </source>
</evidence>
<dbReference type="PANTHER" id="PTHR30319">
    <property type="entry name" value="PHENYLACETIC ACID REGULATOR-RELATED TRANSCRIPTIONAL REPRESSOR"/>
    <property type="match status" value="1"/>
</dbReference>
<sequence length="165" mass="19111">MQVSFSDDLLTIMSGYSGGYRLIRARLRGYRGPISGQKKIHRTISDDTLSVTLHRLKKKGLLQLDGKTWRIARKGKEHLSKIFPRRSWDRLAGPKRVVIVFDIPERAKKKRDWLRTELRVLGFSMLQQSVWFGPAPLPREFIEALDLLGLATHIRFFEAREADIV</sequence>
<name>A0A1G2CIR1_9BACT</name>
<protein>
    <recommendedName>
        <fullName evidence="1">Transcriptional repressor PaaX-like central Cas2-like domain-containing protein</fullName>
    </recommendedName>
</protein>
<evidence type="ECO:0000313" key="2">
    <source>
        <dbReference type="EMBL" id="OGZ01092.1"/>
    </source>
</evidence>
<organism evidence="2 3">
    <name type="scientific">Candidatus Liptonbacteria bacterium RIFCSPLOWO2_01_FULL_56_20</name>
    <dbReference type="NCBI Taxonomy" id="1798652"/>
    <lineage>
        <taxon>Bacteria</taxon>
        <taxon>Candidatus Liptoniibacteriota</taxon>
    </lineage>
</organism>
<gene>
    <name evidence="2" type="ORF">A3A43_00420</name>
</gene>
<dbReference type="Gene3D" id="3.30.70.2650">
    <property type="match status" value="1"/>
</dbReference>
<dbReference type="AlphaFoldDB" id="A0A1G2CIR1"/>
<reference evidence="2 3" key="1">
    <citation type="journal article" date="2016" name="Nat. Commun.">
        <title>Thousands of microbial genomes shed light on interconnected biogeochemical processes in an aquifer system.</title>
        <authorList>
            <person name="Anantharaman K."/>
            <person name="Brown C.T."/>
            <person name="Hug L.A."/>
            <person name="Sharon I."/>
            <person name="Castelle C.J."/>
            <person name="Probst A.J."/>
            <person name="Thomas B.C."/>
            <person name="Singh A."/>
            <person name="Wilkins M.J."/>
            <person name="Karaoz U."/>
            <person name="Brodie E.L."/>
            <person name="Williams K.H."/>
            <person name="Hubbard S.S."/>
            <person name="Banfield J.F."/>
        </authorList>
    </citation>
    <scope>NUCLEOTIDE SEQUENCE [LARGE SCALE GENOMIC DNA]</scope>
</reference>
<proteinExistence type="predicted"/>
<accession>A0A1G2CIR1</accession>
<evidence type="ECO:0000313" key="3">
    <source>
        <dbReference type="Proteomes" id="UP000178495"/>
    </source>
</evidence>
<dbReference type="Proteomes" id="UP000178495">
    <property type="component" value="Unassembled WGS sequence"/>
</dbReference>
<comment type="caution">
    <text evidence="2">The sequence shown here is derived from an EMBL/GenBank/DDBJ whole genome shotgun (WGS) entry which is preliminary data.</text>
</comment>
<dbReference type="GO" id="GO:0006351">
    <property type="term" value="P:DNA-templated transcription"/>
    <property type="evidence" value="ECO:0007669"/>
    <property type="project" value="TreeGrafter"/>
</dbReference>
<dbReference type="STRING" id="1798652.A3A43_00420"/>
<dbReference type="InterPro" id="IPR048846">
    <property type="entry name" value="PaaX-like_central"/>
</dbReference>